<evidence type="ECO:0000313" key="2">
    <source>
        <dbReference type="EMBL" id="POG76886.1"/>
    </source>
</evidence>
<evidence type="ECO:0000313" key="1">
    <source>
        <dbReference type="EMBL" id="POG76884.1"/>
    </source>
</evidence>
<protein>
    <submittedName>
        <fullName evidence="1">Uncharacterized protein</fullName>
    </submittedName>
</protein>
<gene>
    <name evidence="1" type="ORF">GLOIN_2v1553422</name>
    <name evidence="2" type="ORF">GLOIN_2v1553448</name>
</gene>
<organism evidence="1 3">
    <name type="scientific">Rhizophagus irregularis (strain DAOM 181602 / DAOM 197198 / MUCL 43194)</name>
    <name type="common">Arbuscular mycorrhizal fungus</name>
    <name type="synonym">Glomus intraradices</name>
    <dbReference type="NCBI Taxonomy" id="747089"/>
    <lineage>
        <taxon>Eukaryota</taxon>
        <taxon>Fungi</taxon>
        <taxon>Fungi incertae sedis</taxon>
        <taxon>Mucoromycota</taxon>
        <taxon>Glomeromycotina</taxon>
        <taxon>Glomeromycetes</taxon>
        <taxon>Glomerales</taxon>
        <taxon>Glomeraceae</taxon>
        <taxon>Rhizophagus</taxon>
    </lineage>
</organism>
<reference evidence="1 3" key="1">
    <citation type="journal article" date="2013" name="Proc. Natl. Acad. Sci. U.S.A.">
        <title>Genome of an arbuscular mycorrhizal fungus provides insight into the oldest plant symbiosis.</title>
        <authorList>
            <person name="Tisserant E."/>
            <person name="Malbreil M."/>
            <person name="Kuo A."/>
            <person name="Kohler A."/>
            <person name="Symeonidi A."/>
            <person name="Balestrini R."/>
            <person name="Charron P."/>
            <person name="Duensing N."/>
            <person name="Frei Dit Frey N."/>
            <person name="Gianinazzi-Pearson V."/>
            <person name="Gilbert L.B."/>
            <person name="Handa Y."/>
            <person name="Herr J.R."/>
            <person name="Hijri M."/>
            <person name="Koul R."/>
            <person name="Kawaguchi M."/>
            <person name="Krajinski F."/>
            <person name="Lammers P.J."/>
            <person name="Masclaux F.G."/>
            <person name="Murat C."/>
            <person name="Morin E."/>
            <person name="Ndikumana S."/>
            <person name="Pagni M."/>
            <person name="Petitpierre D."/>
            <person name="Requena N."/>
            <person name="Rosikiewicz P."/>
            <person name="Riley R."/>
            <person name="Saito K."/>
            <person name="San Clemente H."/>
            <person name="Shapiro H."/>
            <person name="van Tuinen D."/>
            <person name="Becard G."/>
            <person name="Bonfante P."/>
            <person name="Paszkowski U."/>
            <person name="Shachar-Hill Y.Y."/>
            <person name="Tuskan G.A."/>
            <person name="Young P.W."/>
            <person name="Sanders I.R."/>
            <person name="Henrissat B."/>
            <person name="Rensing S.A."/>
            <person name="Grigoriev I.V."/>
            <person name="Corradi N."/>
            <person name="Roux C."/>
            <person name="Martin F."/>
        </authorList>
    </citation>
    <scope>NUCLEOTIDE SEQUENCE [LARGE SCALE GENOMIC DNA]</scope>
    <source>
        <strain evidence="3">DAOM 181602 / DAOM 197198 / MUCL 43194</strain>
        <strain evidence="1">DAOM 197198</strain>
    </source>
</reference>
<evidence type="ECO:0000313" key="3">
    <source>
        <dbReference type="Proteomes" id="UP000018888"/>
    </source>
</evidence>
<dbReference type="VEuPathDB" id="FungiDB:RhiirFUN_002780"/>
<dbReference type="EMBL" id="AUPC02000046">
    <property type="protein sequence ID" value="POG76886.1"/>
    <property type="molecule type" value="Genomic_DNA"/>
</dbReference>
<dbReference type="Proteomes" id="UP000018888">
    <property type="component" value="Unassembled WGS sequence"/>
</dbReference>
<keyword evidence="3" id="KW-1185">Reference proteome</keyword>
<reference evidence="1 3" key="2">
    <citation type="journal article" date="2018" name="New Phytol.">
        <title>High intraspecific genome diversity in the model arbuscular mycorrhizal symbiont Rhizophagus irregularis.</title>
        <authorList>
            <person name="Chen E.C.H."/>
            <person name="Morin E."/>
            <person name="Beaudet D."/>
            <person name="Noel J."/>
            <person name="Yildirir G."/>
            <person name="Ndikumana S."/>
            <person name="Charron P."/>
            <person name="St-Onge C."/>
            <person name="Giorgi J."/>
            <person name="Kruger M."/>
            <person name="Marton T."/>
            <person name="Ropars J."/>
            <person name="Grigoriev I.V."/>
            <person name="Hainaut M."/>
            <person name="Henrissat B."/>
            <person name="Roux C."/>
            <person name="Martin F."/>
            <person name="Corradi N."/>
        </authorList>
    </citation>
    <scope>NUCLEOTIDE SEQUENCE [LARGE SCALE GENOMIC DNA]</scope>
    <source>
        <strain evidence="3">DAOM 181602 / DAOM 197198 / MUCL 43194</strain>
        <strain evidence="1">DAOM 197198</strain>
    </source>
</reference>
<dbReference type="EMBL" id="AUPC02000046">
    <property type="protein sequence ID" value="POG76884.1"/>
    <property type="molecule type" value="Genomic_DNA"/>
</dbReference>
<proteinExistence type="predicted"/>
<dbReference type="AlphaFoldDB" id="A0A2P4QGY0"/>
<accession>A0A2P4QGY0</accession>
<name>A0A2P4QGY0_RHIID</name>
<comment type="caution">
    <text evidence="1">The sequence shown here is derived from an EMBL/GenBank/DDBJ whole genome shotgun (WGS) entry which is preliminary data.</text>
</comment>
<sequence length="60" mass="7494">MIKNIQFDLVVEKEYNSLNNYFIYLLENYNDQLKKKYLLVMEYADSEILHDYLKKYFRQS</sequence>
<feature type="non-terminal residue" evidence="1">
    <location>
        <position position="60"/>
    </location>
</feature>